<feature type="compositionally biased region" description="Polar residues" evidence="4">
    <location>
        <begin position="220"/>
        <end position="236"/>
    </location>
</feature>
<dbReference type="GO" id="GO:0005886">
    <property type="term" value="C:plasma membrane"/>
    <property type="evidence" value="ECO:0007669"/>
    <property type="project" value="UniProtKB-SubCell"/>
</dbReference>
<reference evidence="7 8" key="1">
    <citation type="journal article" date="2018" name="Gigascience">
        <title>Genomes of trombidid mites reveal novel predicted allergens and laterally-transferred genes associated with secondary metabolism.</title>
        <authorList>
            <person name="Dong X."/>
            <person name="Chaisiri K."/>
            <person name="Xia D."/>
            <person name="Armstrong S.D."/>
            <person name="Fang Y."/>
            <person name="Donnelly M.J."/>
            <person name="Kadowaki T."/>
            <person name="McGarry J.W."/>
            <person name="Darby A.C."/>
            <person name="Makepeace B.L."/>
        </authorList>
    </citation>
    <scope>NUCLEOTIDE SEQUENCE [LARGE SCALE GENOMIC DNA]</scope>
    <source>
        <strain evidence="7">UoL-UT</strain>
    </source>
</reference>
<proteinExistence type="inferred from homology"/>
<feature type="non-terminal residue" evidence="7">
    <location>
        <position position="1"/>
    </location>
</feature>
<evidence type="ECO:0000256" key="4">
    <source>
        <dbReference type="SAM" id="MobiDB-lite"/>
    </source>
</evidence>
<comment type="subcellular location">
    <subcellularLocation>
        <location evidence="3">Cell membrane</location>
        <topology evidence="3">Lipid-anchor</topology>
        <orientation evidence="3">Cytoplasmic side</orientation>
    </subcellularLocation>
</comment>
<keyword evidence="2 3" id="KW-0636">Prenylation</keyword>
<dbReference type="PANTHER" id="PTHR10749">
    <property type="entry name" value="PHOSPHORYLASE B KINASE REGULATORY SUBUNIT"/>
    <property type="match status" value="1"/>
</dbReference>
<dbReference type="Proteomes" id="UP000288716">
    <property type="component" value="Unassembled WGS sequence"/>
</dbReference>
<gene>
    <name evidence="7" type="ORF">B4U80_00571</name>
</gene>
<feature type="domain" description="Phosphorylase b kinase regulatory subunit alpha/beta C-terminal" evidence="6">
    <location>
        <begin position="445"/>
        <end position="680"/>
    </location>
</feature>
<dbReference type="InterPro" id="IPR008734">
    <property type="entry name" value="PHK_A/B_su"/>
</dbReference>
<comment type="PTM">
    <text evidence="2">Although the final Cys may be farnesylated, the terminal tripeptide is probably not removed, and the C-terminus is not methylated.</text>
</comment>
<evidence type="ECO:0000313" key="8">
    <source>
        <dbReference type="Proteomes" id="UP000288716"/>
    </source>
</evidence>
<dbReference type="InterPro" id="IPR011613">
    <property type="entry name" value="GH15-like"/>
</dbReference>
<dbReference type="GO" id="GO:0005964">
    <property type="term" value="C:phosphorylase kinase complex"/>
    <property type="evidence" value="ECO:0007669"/>
    <property type="project" value="TreeGrafter"/>
</dbReference>
<dbReference type="PANTHER" id="PTHR10749:SF7">
    <property type="entry name" value="PHOSPHORYLASE B KINASE REGULATORY SUBUNIT ALPHA-RELATED"/>
    <property type="match status" value="1"/>
</dbReference>
<feature type="domain" description="GH15-like" evidence="5">
    <location>
        <begin position="222"/>
        <end position="431"/>
    </location>
</feature>
<evidence type="ECO:0000313" key="7">
    <source>
        <dbReference type="EMBL" id="RWS23123.1"/>
    </source>
</evidence>
<evidence type="ECO:0000256" key="2">
    <source>
        <dbReference type="PIRSR" id="PIRSR608734-50"/>
    </source>
</evidence>
<evidence type="ECO:0000256" key="1">
    <source>
        <dbReference type="ARBA" id="ARBA00023277"/>
    </source>
</evidence>
<dbReference type="OrthoDB" id="5971574at2759"/>
<protein>
    <recommendedName>
        <fullName evidence="3">Phosphorylase b kinase regulatory subunit</fullName>
    </recommendedName>
</protein>
<dbReference type="Pfam" id="PF19292">
    <property type="entry name" value="KPBB_C"/>
    <property type="match status" value="1"/>
</dbReference>
<organism evidence="7 8">
    <name type="scientific">Leptotrombidium deliense</name>
    <dbReference type="NCBI Taxonomy" id="299467"/>
    <lineage>
        <taxon>Eukaryota</taxon>
        <taxon>Metazoa</taxon>
        <taxon>Ecdysozoa</taxon>
        <taxon>Arthropoda</taxon>
        <taxon>Chelicerata</taxon>
        <taxon>Arachnida</taxon>
        <taxon>Acari</taxon>
        <taxon>Acariformes</taxon>
        <taxon>Trombidiformes</taxon>
        <taxon>Prostigmata</taxon>
        <taxon>Anystina</taxon>
        <taxon>Parasitengona</taxon>
        <taxon>Trombiculoidea</taxon>
        <taxon>Trombiculidae</taxon>
        <taxon>Leptotrombidium</taxon>
    </lineage>
</organism>
<dbReference type="InterPro" id="IPR045583">
    <property type="entry name" value="KPBA/B_C"/>
</dbReference>
<keyword evidence="3" id="KW-1003">Cell membrane</keyword>
<dbReference type="VEuPathDB" id="VectorBase:LDEU008917"/>
<keyword evidence="1 3" id="KW-0119">Carbohydrate metabolism</keyword>
<keyword evidence="8" id="KW-1185">Reference proteome</keyword>
<feature type="lipid moiety-binding region" description="S-farnesyl cysteine" evidence="2">
    <location>
        <position position="700"/>
    </location>
</feature>
<evidence type="ECO:0000259" key="5">
    <source>
        <dbReference type="Pfam" id="PF00723"/>
    </source>
</evidence>
<dbReference type="GO" id="GO:0005516">
    <property type="term" value="F:calmodulin binding"/>
    <property type="evidence" value="ECO:0007669"/>
    <property type="project" value="UniProtKB-KW"/>
</dbReference>
<feature type="region of interest" description="Disordered" evidence="4">
    <location>
        <begin position="220"/>
        <end position="239"/>
    </location>
</feature>
<keyword evidence="3" id="KW-0472">Membrane</keyword>
<evidence type="ECO:0000256" key="3">
    <source>
        <dbReference type="RuleBase" id="RU364123"/>
    </source>
</evidence>
<dbReference type="Pfam" id="PF00723">
    <property type="entry name" value="Glyco_hydro_15"/>
    <property type="match status" value="1"/>
</dbReference>
<name>A0A443S6J1_9ACAR</name>
<comment type="similarity">
    <text evidence="3">Belongs to the phosphorylase b kinase regulatory chain family.</text>
</comment>
<evidence type="ECO:0000259" key="6">
    <source>
        <dbReference type="Pfam" id="PF19292"/>
    </source>
</evidence>
<dbReference type="AlphaFoldDB" id="A0A443S6J1"/>
<keyword evidence="2 3" id="KW-0449">Lipoprotein</keyword>
<comment type="pathway">
    <text evidence="3">Glycan biosynthesis; glycogen metabolism.</text>
</comment>
<dbReference type="GO" id="GO:0005977">
    <property type="term" value="P:glycogen metabolic process"/>
    <property type="evidence" value="ECO:0007669"/>
    <property type="project" value="UniProtKB-UniPathway"/>
</dbReference>
<dbReference type="UniPathway" id="UPA00163"/>
<accession>A0A443S6J1</accession>
<comment type="function">
    <text evidence="3">Phosphorylase b kinase catalyzes the phosphorylation of serine in certain substrates, including troponin I.</text>
</comment>
<keyword evidence="3" id="KW-0112">Calmodulin-binding</keyword>
<dbReference type="STRING" id="299467.A0A443S6J1"/>
<sequence>QLDREDHYIVNDVDLSTSFLRAAVQFLSINWRMLGRPTIIIIFQHFHLENDRIPQSVLSTIRKLKGGYINGTRVVLGRLDEFISTSCITSLSFLGNAEEGDPDGLSSSVTEYLEKELKKCFARTVIDPSRSIVRRRTSISKNRKAAIAGLIKRTRSIQVDQYDPGEHNSTSCSTYTLLFFVSLLICMHNLCSELMKLRSDYTDKLQSVFLQVVDDSLPGSQRGSVSMQSCHSSPSEDLNPPSPVFADYDDDASAWSQRVSELKLRTKTDLHLNDDELLTMFKETESLDEQGDILHFLAYNKGLTWETNLNPPHQLTVKDLLKELYEKACQRKKWALVRHIAGILGKRVEDLAKSVTDLLVRQKQVTVGMPPMSEHTITRPLPSKEIRIIINKAHGGDQSTAMLTQELLVYLAMFIRTEPQLFMEMLRLRVGLIIQVMASELGRALKCDGDEASEHLLNLSPYEMKTLLHHILSGKEFAVKGARTGHVSLASEKVSRKSNLDTFVGKDSNVSDDVVDSERQGQWLRRRRLDGALNRVPRGFYPKIWSVLEKCQGISIEGRVLLQQLTREMTPGELKFALHVEQVLNSIPQPEYRQLIVEALMVLTLIVKKTSVSSLGGIINIEHLVHTAHKLFLEDQKKQNGDATLCCAVSTEEKVMTCGGTANICQHFYDSAPSGCYGTMTYLIRAVSHTMDLPKHEVECAVS</sequence>
<dbReference type="EMBL" id="NCKV01007078">
    <property type="protein sequence ID" value="RWS23123.1"/>
    <property type="molecule type" value="Genomic_DNA"/>
</dbReference>
<comment type="caution">
    <text evidence="7">The sequence shown here is derived from an EMBL/GenBank/DDBJ whole genome shotgun (WGS) entry which is preliminary data.</text>
</comment>
<keyword evidence="3" id="KW-0321">Glycogen metabolism</keyword>